<proteinExistence type="predicted"/>
<evidence type="ECO:0000256" key="2">
    <source>
        <dbReference type="ARBA" id="ARBA00022475"/>
    </source>
</evidence>
<keyword evidence="3 6" id="KW-0812">Transmembrane</keyword>
<evidence type="ECO:0000259" key="7">
    <source>
        <dbReference type="Pfam" id="PF02687"/>
    </source>
</evidence>
<evidence type="ECO:0000256" key="1">
    <source>
        <dbReference type="ARBA" id="ARBA00004651"/>
    </source>
</evidence>
<evidence type="ECO:0000256" key="5">
    <source>
        <dbReference type="ARBA" id="ARBA00023136"/>
    </source>
</evidence>
<dbReference type="PANTHER" id="PTHR30287">
    <property type="entry name" value="MEMBRANE COMPONENT OF PREDICTED ABC SUPERFAMILY METABOLITE UPTAKE TRANSPORTER"/>
    <property type="match status" value="1"/>
</dbReference>
<comment type="subcellular location">
    <subcellularLocation>
        <location evidence="1">Cell membrane</location>
        <topology evidence="1">Multi-pass membrane protein</topology>
    </subcellularLocation>
</comment>
<gene>
    <name evidence="8" type="ORF">NCTC11685_02412</name>
</gene>
<keyword evidence="2" id="KW-1003">Cell membrane</keyword>
<dbReference type="GO" id="GO:0005886">
    <property type="term" value="C:plasma membrane"/>
    <property type="evidence" value="ECO:0007669"/>
    <property type="project" value="UniProtKB-SubCell"/>
</dbReference>
<feature type="transmembrane region" description="Helical" evidence="6">
    <location>
        <begin position="243"/>
        <end position="263"/>
    </location>
</feature>
<organism evidence="8 9">
    <name type="scientific">Klebsiella michiganensis</name>
    <dbReference type="NCBI Taxonomy" id="1134687"/>
    <lineage>
        <taxon>Bacteria</taxon>
        <taxon>Pseudomonadati</taxon>
        <taxon>Pseudomonadota</taxon>
        <taxon>Gammaproteobacteria</taxon>
        <taxon>Enterobacterales</taxon>
        <taxon>Enterobacteriaceae</taxon>
        <taxon>Klebsiella/Raoultella group</taxon>
        <taxon>Klebsiella</taxon>
    </lineage>
</organism>
<feature type="transmembrane region" description="Helical" evidence="6">
    <location>
        <begin position="295"/>
        <end position="321"/>
    </location>
</feature>
<dbReference type="EMBL" id="UGMS01000001">
    <property type="protein sequence ID" value="STV78907.1"/>
    <property type="molecule type" value="Genomic_DNA"/>
</dbReference>
<sequence>MIARWFWREWRSPSLLIVWLALSLAVACVLALGSISDRMEKGLSQQSREFMAGDRTLRSSREVPGAWIDEARRLGLTVGEQLSFATMTFSGDTPQLADVKAVDDTYPLYGQLQTQPPGLKPHAGTVLLAPRLMALLNLKTGDTIDVGDATLRIAGEVIQEPDAGFNPFQMAPRLMMNTADVAKTGAVQPGSRVSWRYKYAGTPQQLADYEKWLLPKLGPEHRWIGLEQDDSALGKSLERSQQFLLLSALLTLLLAVAAVAVAMSHYCRSRYDLVAILKTLGAGRAQLRKLIVGQWLMLLALAVVAGGAMGVGLEHILLLMLKPVLPAALAGGERLAVAVGDRRDGGDFPAGRAASLLDCCWRRCRCGCCARMSSPTSGR</sequence>
<evidence type="ECO:0000256" key="6">
    <source>
        <dbReference type="SAM" id="Phobius"/>
    </source>
</evidence>
<protein>
    <submittedName>
        <fullName evidence="8">Metabolite ABC transporter</fullName>
    </submittedName>
</protein>
<keyword evidence="5 6" id="KW-0472">Membrane</keyword>
<reference evidence="8 9" key="1">
    <citation type="submission" date="2018-06" db="EMBL/GenBank/DDBJ databases">
        <authorList>
            <consortium name="Pathogen Informatics"/>
            <person name="Doyle S."/>
        </authorList>
    </citation>
    <scope>NUCLEOTIDE SEQUENCE [LARGE SCALE GENOMIC DNA]</scope>
    <source>
        <strain evidence="8 9">NCTC11685</strain>
    </source>
</reference>
<comment type="caution">
    <text evidence="8">The sequence shown here is derived from an EMBL/GenBank/DDBJ whole genome shotgun (WGS) entry which is preliminary data.</text>
</comment>
<dbReference type="PROSITE" id="PS51257">
    <property type="entry name" value="PROKAR_LIPOPROTEIN"/>
    <property type="match status" value="1"/>
</dbReference>
<name>A0A7H4N5T2_9ENTR</name>
<dbReference type="AlphaFoldDB" id="A0A7H4N5T2"/>
<evidence type="ECO:0000313" key="8">
    <source>
        <dbReference type="EMBL" id="STV78907.1"/>
    </source>
</evidence>
<dbReference type="Proteomes" id="UP000254863">
    <property type="component" value="Unassembled WGS sequence"/>
</dbReference>
<dbReference type="Pfam" id="PF02687">
    <property type="entry name" value="FtsX"/>
    <property type="match status" value="1"/>
</dbReference>
<evidence type="ECO:0000256" key="4">
    <source>
        <dbReference type="ARBA" id="ARBA00022989"/>
    </source>
</evidence>
<accession>A0A7H4N5T2</accession>
<keyword evidence="4 6" id="KW-1133">Transmembrane helix</keyword>
<evidence type="ECO:0000256" key="3">
    <source>
        <dbReference type="ARBA" id="ARBA00022692"/>
    </source>
</evidence>
<dbReference type="PANTHER" id="PTHR30287:SF1">
    <property type="entry name" value="INNER MEMBRANE PROTEIN"/>
    <property type="match status" value="1"/>
</dbReference>
<dbReference type="InterPro" id="IPR038766">
    <property type="entry name" value="Membrane_comp_ABC_pdt"/>
</dbReference>
<feature type="domain" description="ABC3 transporter permease C-terminal" evidence="7">
    <location>
        <begin position="247"/>
        <end position="317"/>
    </location>
</feature>
<evidence type="ECO:0000313" key="9">
    <source>
        <dbReference type="Proteomes" id="UP000254863"/>
    </source>
</evidence>
<dbReference type="InterPro" id="IPR003838">
    <property type="entry name" value="ABC3_permease_C"/>
</dbReference>